<dbReference type="PROSITE" id="PS51892">
    <property type="entry name" value="SUBTILASE"/>
    <property type="match status" value="1"/>
</dbReference>
<keyword evidence="3 6" id="KW-0378">Hydrolase</keyword>
<reference evidence="9 10" key="1">
    <citation type="submission" date="2019-03" db="EMBL/GenBank/DDBJ databases">
        <title>Genomic Encyclopedia of Type Strains, Phase IV (KMG-IV): sequencing the most valuable type-strain genomes for metagenomic binning, comparative biology and taxonomic classification.</title>
        <authorList>
            <person name="Goeker M."/>
        </authorList>
    </citation>
    <scope>NUCLEOTIDE SEQUENCE [LARGE SCALE GENOMIC DNA]</scope>
    <source>
        <strain evidence="9 10">DSM 24176</strain>
    </source>
</reference>
<dbReference type="PANTHER" id="PTHR43806:SF65">
    <property type="entry name" value="SERINE PROTEASE APRX"/>
    <property type="match status" value="1"/>
</dbReference>
<keyword evidence="4 6" id="KW-0720">Serine protease</keyword>
<proteinExistence type="inferred from homology"/>
<evidence type="ECO:0000256" key="1">
    <source>
        <dbReference type="ARBA" id="ARBA00011073"/>
    </source>
</evidence>
<dbReference type="AlphaFoldDB" id="A0A4R1MK69"/>
<dbReference type="Proteomes" id="UP000294545">
    <property type="component" value="Unassembled WGS sequence"/>
</dbReference>
<dbReference type="InterPro" id="IPR050131">
    <property type="entry name" value="Peptidase_S8_subtilisin-like"/>
</dbReference>
<dbReference type="InterPro" id="IPR022398">
    <property type="entry name" value="Peptidase_S8_His-AS"/>
</dbReference>
<feature type="domain" description="Peptidase S8/S53" evidence="8">
    <location>
        <begin position="92"/>
        <end position="374"/>
    </location>
</feature>
<evidence type="ECO:0000313" key="10">
    <source>
        <dbReference type="Proteomes" id="UP000294545"/>
    </source>
</evidence>
<dbReference type="GO" id="GO:0006508">
    <property type="term" value="P:proteolysis"/>
    <property type="evidence" value="ECO:0007669"/>
    <property type="project" value="UniProtKB-KW"/>
</dbReference>
<dbReference type="InterPro" id="IPR015500">
    <property type="entry name" value="Peptidase_S8_subtilisin-rel"/>
</dbReference>
<dbReference type="CDD" id="cd07487">
    <property type="entry name" value="Peptidases_S8_1"/>
    <property type="match status" value="1"/>
</dbReference>
<dbReference type="GO" id="GO:0004252">
    <property type="term" value="F:serine-type endopeptidase activity"/>
    <property type="evidence" value="ECO:0007669"/>
    <property type="project" value="UniProtKB-UniRule"/>
</dbReference>
<feature type="active site" description="Charge relay system" evidence="5 6">
    <location>
        <position position="136"/>
    </location>
</feature>
<sequence>MRNMNTEELIQVIVSGTDFNDEEKQIKNIGKVKYKLPMINSYVVEVPKNKIGQLRNIKGIKKVEQDTHITAQMNSARKEIGCQWALDQGITGKGIGIAVLDTGIYPHKDFISRRNRIIAFKDFVNDYKDPYDDNGHGTHVAGIVGGDGYSSSGKYMGVAPDCNIIGVKVLDEKGAGHISDVLAGLQWVIDNKNRYNIKVVNISVGTEDKDKEGETSALVRGVNAAWDHNLVVVVAAGNNGPKSMSVTTPGISRKIITVGSSDDKETVDIFGAYIKNYSGRGPTQECIKKPDVIAPGSNIVSCNSDVKYRPNDNQYVKDVGYTTKSGTSMATPIIAGAVVLLQSVDRNINNKEVKLKLKNSSEDAGFIQEHQGWGMINIKKFLES</sequence>
<organism evidence="9 10">
    <name type="scientific">Natranaerovirga hydrolytica</name>
    <dbReference type="NCBI Taxonomy" id="680378"/>
    <lineage>
        <taxon>Bacteria</taxon>
        <taxon>Bacillati</taxon>
        <taxon>Bacillota</taxon>
        <taxon>Clostridia</taxon>
        <taxon>Lachnospirales</taxon>
        <taxon>Natranaerovirgaceae</taxon>
        <taxon>Natranaerovirga</taxon>
    </lineage>
</organism>
<evidence type="ECO:0000256" key="7">
    <source>
        <dbReference type="RuleBase" id="RU003355"/>
    </source>
</evidence>
<dbReference type="EMBL" id="SMGQ01000013">
    <property type="protein sequence ID" value="TCK92865.1"/>
    <property type="molecule type" value="Genomic_DNA"/>
</dbReference>
<dbReference type="SUPFAM" id="SSF52743">
    <property type="entry name" value="Subtilisin-like"/>
    <property type="match status" value="1"/>
</dbReference>
<dbReference type="Pfam" id="PF00082">
    <property type="entry name" value="Peptidase_S8"/>
    <property type="match status" value="1"/>
</dbReference>
<evidence type="ECO:0000313" key="9">
    <source>
        <dbReference type="EMBL" id="TCK92865.1"/>
    </source>
</evidence>
<dbReference type="InterPro" id="IPR037045">
    <property type="entry name" value="S8pro/Inhibitor_I9_sf"/>
</dbReference>
<feature type="active site" description="Charge relay system" evidence="5 6">
    <location>
        <position position="328"/>
    </location>
</feature>
<keyword evidence="2 6" id="KW-0645">Protease</keyword>
<dbReference type="PRINTS" id="PR00723">
    <property type="entry name" value="SUBTILISIN"/>
</dbReference>
<comment type="caution">
    <text evidence="9">The sequence shown here is derived from an EMBL/GenBank/DDBJ whole genome shotgun (WGS) entry which is preliminary data.</text>
</comment>
<dbReference type="Gene3D" id="3.40.50.200">
    <property type="entry name" value="Peptidase S8/S53 domain"/>
    <property type="match status" value="1"/>
</dbReference>
<name>A0A4R1MK69_9FIRM</name>
<evidence type="ECO:0000256" key="5">
    <source>
        <dbReference type="PIRSR" id="PIRSR615500-1"/>
    </source>
</evidence>
<dbReference type="Gene3D" id="3.30.70.80">
    <property type="entry name" value="Peptidase S8 propeptide/proteinase inhibitor I9"/>
    <property type="match status" value="1"/>
</dbReference>
<dbReference type="InterPro" id="IPR023827">
    <property type="entry name" value="Peptidase_S8_Asp-AS"/>
</dbReference>
<evidence type="ECO:0000256" key="6">
    <source>
        <dbReference type="PROSITE-ProRule" id="PRU01240"/>
    </source>
</evidence>
<comment type="similarity">
    <text evidence="1 6 7">Belongs to the peptidase S8 family.</text>
</comment>
<keyword evidence="10" id="KW-1185">Reference proteome</keyword>
<feature type="active site" description="Charge relay system" evidence="5 6">
    <location>
        <position position="101"/>
    </location>
</feature>
<protein>
    <submittedName>
        <fullName evidence="9">Serine protease AprX</fullName>
    </submittedName>
</protein>
<gene>
    <name evidence="9" type="ORF">EDC19_2021</name>
</gene>
<dbReference type="PROSITE" id="PS00136">
    <property type="entry name" value="SUBTILASE_ASP"/>
    <property type="match status" value="1"/>
</dbReference>
<dbReference type="InterPro" id="IPR036852">
    <property type="entry name" value="Peptidase_S8/S53_dom_sf"/>
</dbReference>
<dbReference type="InterPro" id="IPR000209">
    <property type="entry name" value="Peptidase_S8/S53_dom"/>
</dbReference>
<evidence type="ECO:0000256" key="3">
    <source>
        <dbReference type="ARBA" id="ARBA00022801"/>
    </source>
</evidence>
<dbReference type="PANTHER" id="PTHR43806">
    <property type="entry name" value="PEPTIDASE S8"/>
    <property type="match status" value="1"/>
</dbReference>
<evidence type="ECO:0000259" key="8">
    <source>
        <dbReference type="Pfam" id="PF00082"/>
    </source>
</evidence>
<dbReference type="InterPro" id="IPR023828">
    <property type="entry name" value="Peptidase_S8_Ser-AS"/>
</dbReference>
<evidence type="ECO:0000256" key="2">
    <source>
        <dbReference type="ARBA" id="ARBA00022670"/>
    </source>
</evidence>
<evidence type="ECO:0000256" key="4">
    <source>
        <dbReference type="ARBA" id="ARBA00022825"/>
    </source>
</evidence>
<accession>A0A4R1MK69</accession>
<dbReference type="PROSITE" id="PS00138">
    <property type="entry name" value="SUBTILASE_SER"/>
    <property type="match status" value="1"/>
</dbReference>
<dbReference type="PROSITE" id="PS00137">
    <property type="entry name" value="SUBTILASE_HIS"/>
    <property type="match status" value="1"/>
</dbReference>